<protein>
    <recommendedName>
        <fullName evidence="1">Heterokaryon incompatibility domain-containing protein</fullName>
    </recommendedName>
</protein>
<dbReference type="PANTHER" id="PTHR33112:SF10">
    <property type="entry name" value="TOL"/>
    <property type="match status" value="1"/>
</dbReference>
<dbReference type="InterPro" id="IPR010730">
    <property type="entry name" value="HET"/>
</dbReference>
<evidence type="ECO:0000259" key="1">
    <source>
        <dbReference type="Pfam" id="PF06985"/>
    </source>
</evidence>
<accession>A0AA37GX75</accession>
<proteinExistence type="predicted"/>
<dbReference type="PANTHER" id="PTHR33112">
    <property type="entry name" value="DOMAIN PROTEIN, PUTATIVE-RELATED"/>
    <property type="match status" value="1"/>
</dbReference>
<name>A0AA37GX75_9PEZI</name>
<evidence type="ECO:0000313" key="2">
    <source>
        <dbReference type="EMBL" id="GJC87962.1"/>
    </source>
</evidence>
<dbReference type="AlphaFoldDB" id="A0AA37GX75"/>
<reference evidence="2 3" key="1">
    <citation type="submission" date="2021-07" db="EMBL/GenBank/DDBJ databases">
        <title>Genome data of Colletotrichum spaethianum.</title>
        <authorList>
            <person name="Utami Y.D."/>
            <person name="Hiruma K."/>
        </authorList>
    </citation>
    <scope>NUCLEOTIDE SEQUENCE [LARGE SCALE GENOMIC DNA]</scope>
    <source>
        <strain evidence="2 3">MAFF 242679</strain>
    </source>
</reference>
<keyword evidence="3" id="KW-1185">Reference proteome</keyword>
<comment type="caution">
    <text evidence="2">The sequence shown here is derived from an EMBL/GenBank/DDBJ whole genome shotgun (WGS) entry which is preliminary data.</text>
</comment>
<dbReference type="Pfam" id="PF06985">
    <property type="entry name" value="HET"/>
    <property type="match status" value="1"/>
</dbReference>
<gene>
    <name evidence="2" type="ORF">ColLi_10800</name>
</gene>
<sequence>MESQRATSTGVGRPHPQEWNPFHYIIDREEYEGKLHQIKLWVVFSDPTREQSEQATDIRFRLIPSIGSEYEDLFIFSKAQESTGSSATLDLAYSWFHKCKKLPISTEGWLPSRLLDVGSHEDTHWKLLVSATDVTESPTPAYLTLSYRWGTDPQHAILSSSTIDQYRRGTKISDLPQTFQDLVLIARHFGIRYVWIDCFCIIQDSRDDWEAEAPMMRHIYANAACNIAASASDSPNGGLFRSRDVRDIQPGIISTTLASELPQKFYIFDKSYWDRELLAGSLHRRGWVFQERFLGPRQLYFTRNQVLWECLEEHKCEGFPHGIPLRDSSKSIDRLLGLPGNTETLDQRQKKDNQARLDNILTFEAVDLWCDLVTTYTRCHFTYSEDKLYAFTGVTKLFQEVTGDRHLAGIWQSRILHFLNWTVFTPKSRCSARYRAPSWSWASIDGPVKMRKPAAGFEFLVAVADVDVTTKKEGDDTAEAVGGYIKLRGVLFTANYTQELTDGPLRVQLGNRDICSFTVWPFPDTTEIRFESLGTIHFLVLKSQEIYYQNPEQSAEGENVDLICLILAPASELDSIYKRIGWFSLRQQEPVATLLAACKEEPREILIV</sequence>
<evidence type="ECO:0000313" key="3">
    <source>
        <dbReference type="Proteomes" id="UP001055172"/>
    </source>
</evidence>
<feature type="domain" description="Heterokaryon incompatibility" evidence="1">
    <location>
        <begin position="142"/>
        <end position="291"/>
    </location>
</feature>
<organism evidence="2 3">
    <name type="scientific">Colletotrichum liriopes</name>
    <dbReference type="NCBI Taxonomy" id="708192"/>
    <lineage>
        <taxon>Eukaryota</taxon>
        <taxon>Fungi</taxon>
        <taxon>Dikarya</taxon>
        <taxon>Ascomycota</taxon>
        <taxon>Pezizomycotina</taxon>
        <taxon>Sordariomycetes</taxon>
        <taxon>Hypocreomycetidae</taxon>
        <taxon>Glomerellales</taxon>
        <taxon>Glomerellaceae</taxon>
        <taxon>Colletotrichum</taxon>
        <taxon>Colletotrichum spaethianum species complex</taxon>
    </lineage>
</organism>
<dbReference type="Proteomes" id="UP001055172">
    <property type="component" value="Unassembled WGS sequence"/>
</dbReference>
<dbReference type="EMBL" id="BPPX01000029">
    <property type="protein sequence ID" value="GJC87962.1"/>
    <property type="molecule type" value="Genomic_DNA"/>
</dbReference>